<dbReference type="EMBL" id="AMCI01006552">
    <property type="protein sequence ID" value="EJW94143.1"/>
    <property type="molecule type" value="Genomic_DNA"/>
</dbReference>
<accession>J9FI88</accession>
<proteinExistence type="predicted"/>
<name>J9FI88_9ZZZZ</name>
<reference evidence="1" key="1">
    <citation type="journal article" date="2012" name="PLoS ONE">
        <title>Gene sets for utilization of primary and secondary nutrition supplies in the distal gut of endangered iberian lynx.</title>
        <authorList>
            <person name="Alcaide M."/>
            <person name="Messina E."/>
            <person name="Richter M."/>
            <person name="Bargiela R."/>
            <person name="Peplies J."/>
            <person name="Huws S.A."/>
            <person name="Newbold C.J."/>
            <person name="Golyshin P.N."/>
            <person name="Simon M.A."/>
            <person name="Lopez G."/>
            <person name="Yakimov M.M."/>
            <person name="Ferrer M."/>
        </authorList>
    </citation>
    <scope>NUCLEOTIDE SEQUENCE</scope>
</reference>
<evidence type="ECO:0000313" key="1">
    <source>
        <dbReference type="EMBL" id="EJW94143.1"/>
    </source>
</evidence>
<gene>
    <name evidence="1" type="ORF">EVA_17750</name>
</gene>
<protein>
    <submittedName>
        <fullName evidence="1">Uncharacterized protein</fullName>
    </submittedName>
</protein>
<organism evidence="1">
    <name type="scientific">gut metagenome</name>
    <dbReference type="NCBI Taxonomy" id="749906"/>
    <lineage>
        <taxon>unclassified sequences</taxon>
        <taxon>metagenomes</taxon>
        <taxon>organismal metagenomes</taxon>
    </lineage>
</organism>
<comment type="caution">
    <text evidence="1">The sequence shown here is derived from an EMBL/GenBank/DDBJ whole genome shotgun (WGS) entry which is preliminary data.</text>
</comment>
<dbReference type="AlphaFoldDB" id="J9FI88"/>
<sequence>MAVILIVFTYPFLYRDYSFRLQTGRDVTGICKGSDLP</sequence>